<proteinExistence type="predicted"/>
<dbReference type="Proteomes" id="UP001628193">
    <property type="component" value="Unassembled WGS sequence"/>
</dbReference>
<comment type="caution">
    <text evidence="1">The sequence shown here is derived from an EMBL/GenBank/DDBJ whole genome shotgun (WGS) entry which is preliminary data.</text>
</comment>
<dbReference type="RefSeq" id="WP_420903518.1">
    <property type="nucleotide sequence ID" value="NZ_BAAFGK010000001.1"/>
</dbReference>
<dbReference type="CDD" id="cd17033">
    <property type="entry name" value="DR1245-like"/>
    <property type="match status" value="1"/>
</dbReference>
<organism evidence="1 2">
    <name type="scientific">Candidatus Magnetaquiglobus chichijimensis</name>
    <dbReference type="NCBI Taxonomy" id="3141448"/>
    <lineage>
        <taxon>Bacteria</taxon>
        <taxon>Pseudomonadati</taxon>
        <taxon>Pseudomonadota</taxon>
        <taxon>Magnetococcia</taxon>
        <taxon>Magnetococcales</taxon>
        <taxon>Candidatus Magnetaquicoccaceae</taxon>
        <taxon>Candidatus Magnetaquiglobus</taxon>
    </lineage>
</organism>
<evidence type="ECO:0000313" key="1">
    <source>
        <dbReference type="EMBL" id="GAB0055807.1"/>
    </source>
</evidence>
<protein>
    <recommendedName>
        <fullName evidence="3">YbjN domain-containing protein</fullName>
    </recommendedName>
</protein>
<dbReference type="Pfam" id="PF10722">
    <property type="entry name" value="YbjN"/>
    <property type="match status" value="1"/>
</dbReference>
<accession>A0ABQ0C4J7</accession>
<dbReference type="EMBL" id="BAAFGK010000001">
    <property type="protein sequence ID" value="GAB0055807.1"/>
    <property type="molecule type" value="Genomic_DNA"/>
</dbReference>
<evidence type="ECO:0000313" key="2">
    <source>
        <dbReference type="Proteomes" id="UP001628193"/>
    </source>
</evidence>
<keyword evidence="2" id="KW-1185">Reference proteome</keyword>
<gene>
    <name evidence="1" type="ORF">SIID45300_00104</name>
</gene>
<sequence>MGQSHDQVPSFEEIELDNPIGAVEEFTINQDWNAERTNEYELWAEMPGQWGNQRLWVAFHEETGYLQFNAYMNLKIPQRFLPQAAQTITLMNERVWLGHFEIWSEERTPVFRVVLPLRGAELHPEQLEDVIAAIEEETDRFHPALQWVVWGGKTPEEAIAAALVDTEGEA</sequence>
<evidence type="ECO:0008006" key="3">
    <source>
        <dbReference type="Google" id="ProtNLM"/>
    </source>
</evidence>
<name>A0ABQ0C4J7_9PROT</name>
<dbReference type="InterPro" id="IPR019660">
    <property type="entry name" value="Put_sensory_transdc_reg_YbjN"/>
</dbReference>
<reference evidence="1 2" key="1">
    <citation type="submission" date="2024-09" db="EMBL/GenBank/DDBJ databases">
        <title>Draft genome sequence of Candidatus Magnetaquicoccaceae bacterium FCR-1.</title>
        <authorList>
            <person name="Shimoshige H."/>
            <person name="Shimamura S."/>
            <person name="Taoka A."/>
            <person name="Kobayashi H."/>
            <person name="Maekawa T."/>
        </authorList>
    </citation>
    <scope>NUCLEOTIDE SEQUENCE [LARGE SCALE GENOMIC DNA]</scope>
    <source>
        <strain evidence="1 2">FCR-1</strain>
    </source>
</reference>